<name>A0A0C3P5W9_PISTI</name>
<feature type="compositionally biased region" description="Polar residues" evidence="1">
    <location>
        <begin position="62"/>
        <end position="74"/>
    </location>
</feature>
<evidence type="ECO:0000313" key="3">
    <source>
        <dbReference type="Proteomes" id="UP000054217"/>
    </source>
</evidence>
<dbReference type="HOGENOM" id="CLU_2238404_0_0_1"/>
<proteinExistence type="predicted"/>
<dbReference type="Proteomes" id="UP000054217">
    <property type="component" value="Unassembled WGS sequence"/>
</dbReference>
<organism evidence="2 3">
    <name type="scientific">Pisolithus tinctorius Marx 270</name>
    <dbReference type="NCBI Taxonomy" id="870435"/>
    <lineage>
        <taxon>Eukaryota</taxon>
        <taxon>Fungi</taxon>
        <taxon>Dikarya</taxon>
        <taxon>Basidiomycota</taxon>
        <taxon>Agaricomycotina</taxon>
        <taxon>Agaricomycetes</taxon>
        <taxon>Agaricomycetidae</taxon>
        <taxon>Boletales</taxon>
        <taxon>Sclerodermatineae</taxon>
        <taxon>Pisolithaceae</taxon>
        <taxon>Pisolithus</taxon>
    </lineage>
</organism>
<reference evidence="2 3" key="1">
    <citation type="submission" date="2014-04" db="EMBL/GenBank/DDBJ databases">
        <authorList>
            <consortium name="DOE Joint Genome Institute"/>
            <person name="Kuo A."/>
            <person name="Kohler A."/>
            <person name="Costa M.D."/>
            <person name="Nagy L.G."/>
            <person name="Floudas D."/>
            <person name="Copeland A."/>
            <person name="Barry K.W."/>
            <person name="Cichocki N."/>
            <person name="Veneault-Fourrey C."/>
            <person name="LaButti K."/>
            <person name="Lindquist E.A."/>
            <person name="Lipzen A."/>
            <person name="Lundell T."/>
            <person name="Morin E."/>
            <person name="Murat C."/>
            <person name="Sun H."/>
            <person name="Tunlid A."/>
            <person name="Henrissat B."/>
            <person name="Grigoriev I.V."/>
            <person name="Hibbett D.S."/>
            <person name="Martin F."/>
            <person name="Nordberg H.P."/>
            <person name="Cantor M.N."/>
            <person name="Hua S.X."/>
        </authorList>
    </citation>
    <scope>NUCLEOTIDE SEQUENCE [LARGE SCALE GENOMIC DNA]</scope>
    <source>
        <strain evidence="2 3">Marx 270</strain>
    </source>
</reference>
<evidence type="ECO:0000313" key="2">
    <source>
        <dbReference type="EMBL" id="KIO02709.1"/>
    </source>
</evidence>
<gene>
    <name evidence="2" type="ORF">M404DRAFT_1001927</name>
</gene>
<keyword evidence="3" id="KW-1185">Reference proteome</keyword>
<feature type="region of interest" description="Disordered" evidence="1">
    <location>
        <begin position="1"/>
        <end position="26"/>
    </location>
</feature>
<evidence type="ECO:0000256" key="1">
    <source>
        <dbReference type="SAM" id="MobiDB-lite"/>
    </source>
</evidence>
<dbReference type="AlphaFoldDB" id="A0A0C3P5W9"/>
<dbReference type="EMBL" id="KN831980">
    <property type="protein sequence ID" value="KIO02709.1"/>
    <property type="molecule type" value="Genomic_DNA"/>
</dbReference>
<feature type="region of interest" description="Disordered" evidence="1">
    <location>
        <begin position="61"/>
        <end position="112"/>
    </location>
</feature>
<sequence length="112" mass="12517">MAQSDRPMSTTSSTSSSRLRGALPSVTHSLAKLPAMSSLPNDMLHYNSAPHSREMMEYALQKRSQQAGTQQSFAALSAYDMRRTPSPSTNEDTRITVRRQQNGRQTKSRDRT</sequence>
<protein>
    <submittedName>
        <fullName evidence="2">Uncharacterized protein</fullName>
    </submittedName>
</protein>
<dbReference type="OrthoDB" id="2676370at2759"/>
<reference evidence="3" key="2">
    <citation type="submission" date="2015-01" db="EMBL/GenBank/DDBJ databases">
        <title>Evolutionary Origins and Diversification of the Mycorrhizal Mutualists.</title>
        <authorList>
            <consortium name="DOE Joint Genome Institute"/>
            <consortium name="Mycorrhizal Genomics Consortium"/>
            <person name="Kohler A."/>
            <person name="Kuo A."/>
            <person name="Nagy L.G."/>
            <person name="Floudas D."/>
            <person name="Copeland A."/>
            <person name="Barry K.W."/>
            <person name="Cichocki N."/>
            <person name="Veneault-Fourrey C."/>
            <person name="LaButti K."/>
            <person name="Lindquist E.A."/>
            <person name="Lipzen A."/>
            <person name="Lundell T."/>
            <person name="Morin E."/>
            <person name="Murat C."/>
            <person name="Riley R."/>
            <person name="Ohm R."/>
            <person name="Sun H."/>
            <person name="Tunlid A."/>
            <person name="Henrissat B."/>
            <person name="Grigoriev I.V."/>
            <person name="Hibbett D.S."/>
            <person name="Martin F."/>
        </authorList>
    </citation>
    <scope>NUCLEOTIDE SEQUENCE [LARGE SCALE GENOMIC DNA]</scope>
    <source>
        <strain evidence="3">Marx 270</strain>
    </source>
</reference>
<accession>A0A0C3P5W9</accession>
<dbReference type="InParanoid" id="A0A0C3P5W9"/>